<keyword evidence="4" id="KW-0067">ATP-binding</keyword>
<dbReference type="SUPFAM" id="SSF52540">
    <property type="entry name" value="P-loop containing nucleoside triphosphate hydrolases"/>
    <property type="match status" value="2"/>
</dbReference>
<keyword evidence="3 4" id="KW-0505">Motor protein</keyword>
<keyword evidence="4" id="KW-0547">Nucleotide-binding</keyword>
<evidence type="ECO:0000256" key="2">
    <source>
        <dbReference type="ARBA" id="ARBA00023054"/>
    </source>
</evidence>
<evidence type="ECO:0000256" key="5">
    <source>
        <dbReference type="SAM" id="MobiDB-lite"/>
    </source>
</evidence>
<organism evidence="7 8">
    <name type="scientific">Aduncisulcus paluster</name>
    <dbReference type="NCBI Taxonomy" id="2918883"/>
    <lineage>
        <taxon>Eukaryota</taxon>
        <taxon>Metamonada</taxon>
        <taxon>Carpediemonas-like organisms</taxon>
        <taxon>Aduncisulcus</taxon>
    </lineage>
</organism>
<dbReference type="Pfam" id="PF00225">
    <property type="entry name" value="Kinesin"/>
    <property type="match status" value="2"/>
</dbReference>
<feature type="compositionally biased region" description="Low complexity" evidence="5">
    <location>
        <begin position="809"/>
        <end position="818"/>
    </location>
</feature>
<dbReference type="Proteomes" id="UP001057375">
    <property type="component" value="Unassembled WGS sequence"/>
</dbReference>
<comment type="caution">
    <text evidence="7">The sequence shown here is derived from an EMBL/GenBank/DDBJ whole genome shotgun (WGS) entry which is preliminary data.</text>
</comment>
<proteinExistence type="inferred from homology"/>
<dbReference type="InterPro" id="IPR027640">
    <property type="entry name" value="Kinesin-like_fam"/>
</dbReference>
<name>A0ABQ5K2R0_9EUKA</name>
<feature type="region of interest" description="Disordered" evidence="5">
    <location>
        <begin position="614"/>
        <end position="711"/>
    </location>
</feature>
<dbReference type="SMART" id="SM00129">
    <property type="entry name" value="KISc"/>
    <property type="match status" value="1"/>
</dbReference>
<protein>
    <recommendedName>
        <fullName evidence="6">Kinesin motor domain-containing protein</fullName>
    </recommendedName>
</protein>
<sequence>MERVLVAVRIRPPGSSRSIQTSGNSIILRKHEKFHCEHGKSSSTSRASSSDYKQTYSFDHVLDAKATQDDVFRVIGRPLLDDVLSGYNGCIMAYGQTGAGKTYTLSELGSGRYGLIPQCCRELFSRIEAQRLFFDYTVHLSYLQIYMETIQDLLQPPSEPVNLPIREDPAKGVYVVGLTQRICRNLEDVLSLMALGARSRAVAQTQMNIQSSRSHAVLTLRISRAPRQVFRQKRDPSLTKVAKEVGIDINRDNKRVFGKLVFVDLAGCERVAKTQPSGVLLEETKSINRSLSTLGNVIAALAKRNEKRISHTHSLSFSHQEHLPHTSNPREILSSREYHSLREGAFSRDGEGSVTRERRIDDKTPSAEPFFSLDIPHASTQSVGPPVTSLSAASDSFIPWRDSKLTRLLTDVLGGNSRNTLIINLNPSDNHIAQSISSLQFGRRAMCVSVHPVVNVELDFESMYQKLLKTVEDMKSQKQSEHTSQEERNRQLMEDLRIETERREEAERKEQEWRQKYEVTEEERKQLQTERNSLQREVDRLKNRLRKYGEFPPSSAEGEDSDLIAISYPSASLSHPILHSPYIHREFTPPLQDEMPALSTLMDDERTVITQEDYDKSLHGAEYNNDDSKTSSVDIQDTPILSPRMHSVREQLSREQSMRDQSTRERMDSLARQQQSRTDPTTKNRNRTDRPVTSSEIFNNAASINHPREMTLDEPTHQFELDLSSFKKEEGPASSIISDNSMLGTPDALISPLNPSSVIHETPEIQSSQQDGDYQTTHEEDSYHSGLHHQDAHSKGSIRAPDMQPPPSSSSVTSALLVTSQDTATSNLSDIVIADEDDEKDVLQAVWDEIAAAKEAMEGLT</sequence>
<feature type="compositionally biased region" description="Basic and acidic residues" evidence="5">
    <location>
        <begin position="680"/>
        <end position="690"/>
    </location>
</feature>
<evidence type="ECO:0000256" key="4">
    <source>
        <dbReference type="PROSITE-ProRule" id="PRU00283"/>
    </source>
</evidence>
<evidence type="ECO:0000256" key="1">
    <source>
        <dbReference type="ARBA" id="ARBA00022701"/>
    </source>
</evidence>
<comment type="similarity">
    <text evidence="4">Belongs to the TRAFAC class myosin-kinesin ATPase superfamily. Kinesin family.</text>
</comment>
<dbReference type="Gene3D" id="1.20.58.1980">
    <property type="match status" value="1"/>
</dbReference>
<dbReference type="InterPro" id="IPR027417">
    <property type="entry name" value="P-loop_NTPase"/>
</dbReference>
<feature type="compositionally biased region" description="Polar residues" evidence="5">
    <location>
        <begin position="691"/>
        <end position="703"/>
    </location>
</feature>
<dbReference type="PROSITE" id="PS50067">
    <property type="entry name" value="KINESIN_MOTOR_2"/>
    <property type="match status" value="1"/>
</dbReference>
<evidence type="ECO:0000313" key="7">
    <source>
        <dbReference type="EMBL" id="GKT26503.1"/>
    </source>
</evidence>
<evidence type="ECO:0000256" key="3">
    <source>
        <dbReference type="ARBA" id="ARBA00023175"/>
    </source>
</evidence>
<dbReference type="InterPro" id="IPR001752">
    <property type="entry name" value="Kinesin_motor_dom"/>
</dbReference>
<dbReference type="CDD" id="cd00106">
    <property type="entry name" value="KISc"/>
    <property type="match status" value="1"/>
</dbReference>
<dbReference type="PANTHER" id="PTHR47968">
    <property type="entry name" value="CENTROMERE PROTEIN E"/>
    <property type="match status" value="1"/>
</dbReference>
<evidence type="ECO:0000259" key="6">
    <source>
        <dbReference type="PROSITE" id="PS50067"/>
    </source>
</evidence>
<keyword evidence="8" id="KW-1185">Reference proteome</keyword>
<feature type="compositionally biased region" description="Polar residues" evidence="5">
    <location>
        <begin position="763"/>
        <end position="775"/>
    </location>
</feature>
<dbReference type="PANTHER" id="PTHR47968:SF36">
    <property type="entry name" value="KINESIN HEAVY CHAIN ISOFORM X1"/>
    <property type="match status" value="1"/>
</dbReference>
<dbReference type="PRINTS" id="PR00380">
    <property type="entry name" value="KINESINHEAVY"/>
</dbReference>
<dbReference type="EMBL" id="BQXS01012659">
    <property type="protein sequence ID" value="GKT26503.1"/>
    <property type="molecule type" value="Genomic_DNA"/>
</dbReference>
<feature type="non-terminal residue" evidence="7">
    <location>
        <position position="861"/>
    </location>
</feature>
<dbReference type="InterPro" id="IPR036961">
    <property type="entry name" value="Kinesin_motor_dom_sf"/>
</dbReference>
<gene>
    <name evidence="7" type="ORF">ADUPG1_013378</name>
</gene>
<feature type="compositionally biased region" description="Basic and acidic residues" evidence="5">
    <location>
        <begin position="776"/>
        <end position="794"/>
    </location>
</feature>
<feature type="compositionally biased region" description="Basic and acidic residues" evidence="5">
    <location>
        <begin position="647"/>
        <end position="669"/>
    </location>
</feature>
<keyword evidence="2" id="KW-0175">Coiled coil</keyword>
<reference evidence="7" key="1">
    <citation type="submission" date="2022-03" db="EMBL/GenBank/DDBJ databases">
        <title>Draft genome sequence of Aduncisulcus paluster, a free-living microaerophilic Fornicata.</title>
        <authorList>
            <person name="Yuyama I."/>
            <person name="Kume K."/>
            <person name="Tamura T."/>
            <person name="Inagaki Y."/>
            <person name="Hashimoto T."/>
        </authorList>
    </citation>
    <scope>NUCLEOTIDE SEQUENCE</scope>
    <source>
        <strain evidence="7">NY0171</strain>
    </source>
</reference>
<evidence type="ECO:0000313" key="8">
    <source>
        <dbReference type="Proteomes" id="UP001057375"/>
    </source>
</evidence>
<feature type="region of interest" description="Disordered" evidence="5">
    <location>
        <begin position="475"/>
        <end position="510"/>
    </location>
</feature>
<feature type="domain" description="Kinesin motor" evidence="6">
    <location>
        <begin position="3"/>
        <end position="448"/>
    </location>
</feature>
<dbReference type="Gene3D" id="3.40.850.10">
    <property type="entry name" value="Kinesin motor domain"/>
    <property type="match status" value="1"/>
</dbReference>
<feature type="region of interest" description="Disordered" evidence="5">
    <location>
        <begin position="763"/>
        <end position="818"/>
    </location>
</feature>
<feature type="binding site" evidence="4">
    <location>
        <begin position="95"/>
        <end position="102"/>
    </location>
    <ligand>
        <name>ATP</name>
        <dbReference type="ChEBI" id="CHEBI:30616"/>
    </ligand>
</feature>
<accession>A0ABQ5K2R0</accession>
<keyword evidence="1" id="KW-0493">Microtubule</keyword>